<protein>
    <recommendedName>
        <fullName evidence="4">tripeptidyl-peptidase II</fullName>
        <ecNumber evidence="4">3.4.14.10</ecNumber>
    </recommendedName>
</protein>
<evidence type="ECO:0000256" key="6">
    <source>
        <dbReference type="ARBA" id="ARBA00022670"/>
    </source>
</evidence>
<evidence type="ECO:0000313" key="18">
    <source>
        <dbReference type="EMBL" id="OCH90623.1"/>
    </source>
</evidence>
<keyword evidence="14" id="KW-0325">Glycoprotein</keyword>
<evidence type="ECO:0000256" key="9">
    <source>
        <dbReference type="ARBA" id="ARBA00022801"/>
    </source>
</evidence>
<evidence type="ECO:0000256" key="11">
    <source>
        <dbReference type="ARBA" id="ARBA00022837"/>
    </source>
</evidence>
<feature type="domain" description="Peptidase S53" evidence="17">
    <location>
        <begin position="230"/>
        <end position="599"/>
    </location>
</feature>
<evidence type="ECO:0000256" key="7">
    <source>
        <dbReference type="ARBA" id="ARBA00022723"/>
    </source>
</evidence>
<comment type="cofactor">
    <cofactor evidence="15">
        <name>Ca(2+)</name>
        <dbReference type="ChEBI" id="CHEBI:29108"/>
    </cofactor>
    <text evidence="15">Binds 1 Ca(2+) ion per subunit.</text>
</comment>
<comment type="subcellular location">
    <subcellularLocation>
        <location evidence="3">Secreted</location>
        <location evidence="3">Extracellular space</location>
    </subcellularLocation>
</comment>
<feature type="chain" id="PRO_5034165137" description="tripeptidyl-peptidase II" evidence="16">
    <location>
        <begin position="23"/>
        <end position="599"/>
    </location>
</feature>
<dbReference type="InterPro" id="IPR050819">
    <property type="entry name" value="Tripeptidyl-peptidase_I"/>
</dbReference>
<evidence type="ECO:0000256" key="13">
    <source>
        <dbReference type="ARBA" id="ARBA00023145"/>
    </source>
</evidence>
<dbReference type="GO" id="GO:0008240">
    <property type="term" value="F:tripeptidyl-peptidase activity"/>
    <property type="evidence" value="ECO:0007669"/>
    <property type="project" value="UniProtKB-EC"/>
</dbReference>
<dbReference type="Pfam" id="PF09286">
    <property type="entry name" value="Pro-kuma_activ"/>
    <property type="match status" value="1"/>
</dbReference>
<sequence>MHTLIFGICIATILFAGHPATAYPLYDRADITVKHEWTQVPHNWELQGEAPSGHPINLRIGLKQGKLDELITTLYEVSDPFHARYGQHLTKEETEALVAPSEETFQAVHNWLAFHGVDISSIAYSPARDWLSLQLPLARVEAMLSTKYHAYQHVERRDTTIRTLSYSLPRALHDHIDVIHPTTLFGNMHDFRATSHITSSGATFDSIAASNGATVKGSAGQDIPISCNTTVTPACLQVLYRTDGYVPKAADKGNRIGIAGYLEQFVNFADLQTFFSMFRIDAVGANVTVISVDGGLNDQSTPGVEANLDTQYTEGLTFPTPNVYYTTPGTAPTINDSVTPPQRDEPYIDWLQFVLSHDDMPQTFTTSYGGDEQTFPIDFATRACNLFAQLGARGASVMFSSGDGGVGAGTCETNDGTNRTIFQPVFPATCPFVTGVGATFHIAPERGIDFSQGGFSVYFPRPAYQAAAVPPFLKNLGSTYAGLFNPAGRGVPDVSAQGEGFQVVVGGSVESVGGTSASSPTFAGIISLLNDFRISQGKPSLGFLNPLLYSVGLPAFTDITLGNNPGCGTPGFNATEGWDAITGLGTPDFVKFQEFLGKL</sequence>
<dbReference type="CDD" id="cd04056">
    <property type="entry name" value="Peptidases_S53"/>
    <property type="match status" value="1"/>
</dbReference>
<name>A0A8E2AUK6_9APHY</name>
<dbReference type="FunFam" id="3.40.50.200:FF:000015">
    <property type="entry name" value="Tripeptidyl peptidase A"/>
    <property type="match status" value="1"/>
</dbReference>
<evidence type="ECO:0000256" key="15">
    <source>
        <dbReference type="PROSITE-ProRule" id="PRU01032"/>
    </source>
</evidence>
<dbReference type="InterPro" id="IPR030400">
    <property type="entry name" value="Sedolisin_dom"/>
</dbReference>
<evidence type="ECO:0000256" key="14">
    <source>
        <dbReference type="ARBA" id="ARBA00023180"/>
    </source>
</evidence>
<evidence type="ECO:0000256" key="16">
    <source>
        <dbReference type="SAM" id="SignalP"/>
    </source>
</evidence>
<keyword evidence="8 16" id="KW-0732">Signal</keyword>
<dbReference type="GO" id="GO:0006508">
    <property type="term" value="P:proteolysis"/>
    <property type="evidence" value="ECO:0007669"/>
    <property type="project" value="UniProtKB-KW"/>
</dbReference>
<accession>A0A8E2AUK6</accession>
<dbReference type="PANTHER" id="PTHR14218:SF15">
    <property type="entry name" value="TRIPEPTIDYL-PEPTIDASE 1"/>
    <property type="match status" value="1"/>
</dbReference>
<dbReference type="SUPFAM" id="SSF52743">
    <property type="entry name" value="Subtilisin-like"/>
    <property type="match status" value="1"/>
</dbReference>
<dbReference type="InterPro" id="IPR015366">
    <property type="entry name" value="S53_propep"/>
</dbReference>
<dbReference type="PROSITE" id="PS00138">
    <property type="entry name" value="SUBTILASE_SER"/>
    <property type="match status" value="1"/>
</dbReference>
<evidence type="ECO:0000256" key="12">
    <source>
        <dbReference type="ARBA" id="ARBA00023026"/>
    </source>
</evidence>
<feature type="binding site" evidence="15">
    <location>
        <position position="577"/>
    </location>
    <ligand>
        <name>Ca(2+)</name>
        <dbReference type="ChEBI" id="CHEBI:29108"/>
    </ligand>
</feature>
<keyword evidence="5" id="KW-0964">Secreted</keyword>
<dbReference type="InterPro" id="IPR023828">
    <property type="entry name" value="Peptidase_S8_Ser-AS"/>
</dbReference>
<dbReference type="OrthoDB" id="409122at2759"/>
<proteinExistence type="predicted"/>
<evidence type="ECO:0000256" key="2">
    <source>
        <dbReference type="ARBA" id="ARBA00002451"/>
    </source>
</evidence>
<keyword evidence="12" id="KW-0843">Virulence</keyword>
<dbReference type="GO" id="GO:0005576">
    <property type="term" value="C:extracellular region"/>
    <property type="evidence" value="ECO:0007669"/>
    <property type="project" value="UniProtKB-SubCell"/>
</dbReference>
<evidence type="ECO:0000256" key="5">
    <source>
        <dbReference type="ARBA" id="ARBA00022525"/>
    </source>
</evidence>
<feature type="active site" description="Charge relay system" evidence="15">
    <location>
        <position position="305"/>
    </location>
</feature>
<keyword evidence="13" id="KW-0865">Zymogen</keyword>
<evidence type="ECO:0000259" key="17">
    <source>
        <dbReference type="PROSITE" id="PS51695"/>
    </source>
</evidence>
<keyword evidence="7 15" id="KW-0479">Metal-binding</keyword>
<dbReference type="InterPro" id="IPR036852">
    <property type="entry name" value="Peptidase_S8/S53_dom_sf"/>
</dbReference>
<gene>
    <name evidence="18" type="ORF">OBBRIDRAFT_834837</name>
</gene>
<evidence type="ECO:0000256" key="8">
    <source>
        <dbReference type="ARBA" id="ARBA00022729"/>
    </source>
</evidence>
<organism evidence="18 19">
    <name type="scientific">Obba rivulosa</name>
    <dbReference type="NCBI Taxonomy" id="1052685"/>
    <lineage>
        <taxon>Eukaryota</taxon>
        <taxon>Fungi</taxon>
        <taxon>Dikarya</taxon>
        <taxon>Basidiomycota</taxon>
        <taxon>Agaricomycotina</taxon>
        <taxon>Agaricomycetes</taxon>
        <taxon>Polyporales</taxon>
        <taxon>Gelatoporiaceae</taxon>
        <taxon>Obba</taxon>
    </lineage>
</organism>
<dbReference type="GO" id="GO:0004252">
    <property type="term" value="F:serine-type endopeptidase activity"/>
    <property type="evidence" value="ECO:0007669"/>
    <property type="project" value="UniProtKB-UniRule"/>
</dbReference>
<reference evidence="18 19" key="1">
    <citation type="submission" date="2016-07" db="EMBL/GenBank/DDBJ databases">
        <title>Draft genome of the white-rot fungus Obba rivulosa 3A-2.</title>
        <authorList>
            <consortium name="DOE Joint Genome Institute"/>
            <person name="Miettinen O."/>
            <person name="Riley R."/>
            <person name="Acob R."/>
            <person name="Barry K."/>
            <person name="Cullen D."/>
            <person name="De Vries R."/>
            <person name="Hainaut M."/>
            <person name="Hatakka A."/>
            <person name="Henrissat B."/>
            <person name="Hilden K."/>
            <person name="Kuo R."/>
            <person name="Labutti K."/>
            <person name="Lipzen A."/>
            <person name="Makela M.R."/>
            <person name="Sandor L."/>
            <person name="Spatafora J.W."/>
            <person name="Grigoriev I.V."/>
            <person name="Hibbett D.S."/>
        </authorList>
    </citation>
    <scope>NUCLEOTIDE SEQUENCE [LARGE SCALE GENOMIC DNA]</scope>
    <source>
        <strain evidence="18 19">3A-2</strain>
    </source>
</reference>
<feature type="binding site" evidence="15">
    <location>
        <position position="559"/>
    </location>
    <ligand>
        <name>Ca(2+)</name>
        <dbReference type="ChEBI" id="CHEBI:29108"/>
    </ligand>
</feature>
<evidence type="ECO:0000256" key="1">
    <source>
        <dbReference type="ARBA" id="ARBA00001910"/>
    </source>
</evidence>
<dbReference type="CDD" id="cd11377">
    <property type="entry name" value="Pro-peptidase_S53"/>
    <property type="match status" value="1"/>
</dbReference>
<feature type="active site" description="Charge relay system" evidence="15">
    <location>
        <position position="516"/>
    </location>
</feature>
<feature type="signal peptide" evidence="16">
    <location>
        <begin position="1"/>
        <end position="22"/>
    </location>
</feature>
<dbReference type="SMART" id="SM00944">
    <property type="entry name" value="Pro-kuma_activ"/>
    <property type="match status" value="1"/>
</dbReference>
<dbReference type="SUPFAM" id="SSF54897">
    <property type="entry name" value="Protease propeptides/inhibitors"/>
    <property type="match status" value="1"/>
</dbReference>
<dbReference type="AlphaFoldDB" id="A0A8E2AUK6"/>
<keyword evidence="6 15" id="KW-0645">Protease</keyword>
<dbReference type="Gene3D" id="3.40.50.200">
    <property type="entry name" value="Peptidase S8/S53 domain"/>
    <property type="match status" value="1"/>
</dbReference>
<dbReference type="Proteomes" id="UP000250043">
    <property type="component" value="Unassembled WGS sequence"/>
</dbReference>
<keyword evidence="10 15" id="KW-0720">Serine protease</keyword>
<comment type="function">
    <text evidence="2">Secreted tripeptidyl-peptidase which degrades proteins at acidic pHs and is involved in virulence.</text>
</comment>
<dbReference type="GO" id="GO:0046872">
    <property type="term" value="F:metal ion binding"/>
    <property type="evidence" value="ECO:0007669"/>
    <property type="project" value="UniProtKB-UniRule"/>
</dbReference>
<feature type="binding site" evidence="15">
    <location>
        <position position="558"/>
    </location>
    <ligand>
        <name>Ca(2+)</name>
        <dbReference type="ChEBI" id="CHEBI:29108"/>
    </ligand>
</feature>
<evidence type="ECO:0000256" key="3">
    <source>
        <dbReference type="ARBA" id="ARBA00004239"/>
    </source>
</evidence>
<feature type="active site" description="Charge relay system" evidence="15">
    <location>
        <position position="309"/>
    </location>
</feature>
<dbReference type="EMBL" id="KV722400">
    <property type="protein sequence ID" value="OCH90623.1"/>
    <property type="molecule type" value="Genomic_DNA"/>
</dbReference>
<keyword evidence="11 15" id="KW-0106">Calcium</keyword>
<keyword evidence="9 15" id="KW-0378">Hydrolase</keyword>
<keyword evidence="19" id="KW-1185">Reference proteome</keyword>
<dbReference type="EC" id="3.4.14.10" evidence="4"/>
<evidence type="ECO:0000256" key="4">
    <source>
        <dbReference type="ARBA" id="ARBA00012462"/>
    </source>
</evidence>
<dbReference type="PANTHER" id="PTHR14218">
    <property type="entry name" value="PROTEASE S8 TRIPEPTIDYL PEPTIDASE I CLN2"/>
    <property type="match status" value="1"/>
</dbReference>
<dbReference type="PROSITE" id="PS51695">
    <property type="entry name" value="SEDOLISIN"/>
    <property type="match status" value="1"/>
</dbReference>
<evidence type="ECO:0000256" key="10">
    <source>
        <dbReference type="ARBA" id="ARBA00022825"/>
    </source>
</evidence>
<feature type="binding site" evidence="15">
    <location>
        <position position="579"/>
    </location>
    <ligand>
        <name>Ca(2+)</name>
        <dbReference type="ChEBI" id="CHEBI:29108"/>
    </ligand>
</feature>
<evidence type="ECO:0000313" key="19">
    <source>
        <dbReference type="Proteomes" id="UP000250043"/>
    </source>
</evidence>
<comment type="catalytic activity">
    <reaction evidence="1">
        <text>Release of an N-terminal tripeptide from a polypeptide.</text>
        <dbReference type="EC" id="3.4.14.10"/>
    </reaction>
</comment>